<comment type="caution">
    <text evidence="1">The sequence shown here is derived from an EMBL/GenBank/DDBJ whole genome shotgun (WGS) entry which is preliminary data.</text>
</comment>
<name>A0A2N9DUI8_9LACO</name>
<sequence length="61" mass="7039">MFIFLRKDKKGVGRIFLPTPESIDPNNPPKRVVPVLFCEKKFKNGHFLEAQHLGLECNMVN</sequence>
<evidence type="ECO:0000313" key="2">
    <source>
        <dbReference type="Proteomes" id="UP000238739"/>
    </source>
</evidence>
<gene>
    <name evidence="1" type="ORF">LFUMFP_200001</name>
</gene>
<protein>
    <submittedName>
        <fullName evidence="1">Uncharacterized protein</fullName>
    </submittedName>
</protein>
<evidence type="ECO:0000313" key="1">
    <source>
        <dbReference type="EMBL" id="SPC37724.1"/>
    </source>
</evidence>
<dbReference type="Proteomes" id="UP000238739">
    <property type="component" value="Unassembled WGS sequence"/>
</dbReference>
<reference evidence="1" key="1">
    <citation type="submission" date="2018-01" db="EMBL/GenBank/DDBJ databases">
        <authorList>
            <person name="Chaillou S."/>
        </authorList>
    </citation>
    <scope>NUCLEOTIDE SEQUENCE [LARGE SCALE GENOMIC DNA]</scope>
    <source>
        <strain evidence="1">MFPC41A2801</strain>
    </source>
</reference>
<proteinExistence type="predicted"/>
<dbReference type="AlphaFoldDB" id="A0A2N9DUI8"/>
<organism evidence="1 2">
    <name type="scientific">Latilactobacillus fuchuensis</name>
    <dbReference type="NCBI Taxonomy" id="164393"/>
    <lineage>
        <taxon>Bacteria</taxon>
        <taxon>Bacillati</taxon>
        <taxon>Bacillota</taxon>
        <taxon>Bacilli</taxon>
        <taxon>Lactobacillales</taxon>
        <taxon>Lactobacillaceae</taxon>
        <taxon>Latilactobacillus</taxon>
    </lineage>
</organism>
<accession>A0A2N9DUI8</accession>
<keyword evidence="2" id="KW-1185">Reference proteome</keyword>
<dbReference type="EMBL" id="OGVC01000013">
    <property type="protein sequence ID" value="SPC37724.1"/>
    <property type="molecule type" value="Genomic_DNA"/>
</dbReference>